<dbReference type="Proteomes" id="UP000053789">
    <property type="component" value="Unassembled WGS sequence"/>
</dbReference>
<proteinExistence type="predicted"/>
<evidence type="ECO:0000313" key="3">
    <source>
        <dbReference type="EMBL" id="KIW91126.1"/>
    </source>
</evidence>
<dbReference type="VEuPathDB" id="FungiDB:Z519_08020"/>
<gene>
    <name evidence="3" type="ORF">Z519_08020</name>
</gene>
<sequence>MANNSHVNWPWQLQPPNSPLPPGLSDTVLTDLISSKIDKLIGHPDFVLFSPIIRTILEASDNEWRTLRDIRQELSRSALFRTHFANVFDTPPQEIFDFIVQIRTDKSWNTRRQDVLMQVSTRRLSGSSWTSSQASGHAPIIPTTFTRPREGPFYSPSRVRQSHSGFVSQHPARGARSRCAGGSPTSTEDHSSAVSDGRTAPAGYRFYCLSQNCTKSYSRQGHYENHMHRCHAEIALHNPIMALDKISSRGQPSAVELGGHVRPIKAKGGAPPTTPQPALSTSMPYTSIPPSPIPEIVPPPAPTSHAVHSLTIESGTGPQIKHSQKRPLGTDMSPSVFQYDVDTASHSPSWYFFDGVQPFLGILPSQTISNSGRSLFSTGSHVGS</sequence>
<accession>A0A0D2EM89</accession>
<dbReference type="HOGENOM" id="CLU_677940_0_0_1"/>
<dbReference type="EMBL" id="KN846991">
    <property type="protein sequence ID" value="KIW91126.1"/>
    <property type="molecule type" value="Genomic_DNA"/>
</dbReference>
<dbReference type="OrthoDB" id="4161792at2759"/>
<evidence type="ECO:0000313" key="4">
    <source>
        <dbReference type="Proteomes" id="UP000053789"/>
    </source>
</evidence>
<keyword evidence="4" id="KW-1185">Reference proteome</keyword>
<reference evidence="3" key="1">
    <citation type="submission" date="2015-01" db="EMBL/GenBank/DDBJ databases">
        <title>The Genome Sequence of Cladophialophora bantiana CBS 173.52.</title>
        <authorList>
            <consortium name="The Broad Institute Genomics Platform"/>
            <person name="Cuomo C."/>
            <person name="de Hoog S."/>
            <person name="Gorbushina A."/>
            <person name="Stielow B."/>
            <person name="Teixiera M."/>
            <person name="Abouelleil A."/>
            <person name="Chapman S.B."/>
            <person name="Priest M."/>
            <person name="Young S.K."/>
            <person name="Wortman J."/>
            <person name="Nusbaum C."/>
            <person name="Birren B."/>
        </authorList>
    </citation>
    <scope>NUCLEOTIDE SEQUENCE [LARGE SCALE GENOMIC DNA]</scope>
    <source>
        <strain evidence="3">CBS 173.52</strain>
    </source>
</reference>
<dbReference type="GeneID" id="27700948"/>
<dbReference type="AlphaFoldDB" id="A0A0D2EM89"/>
<organism evidence="3 4">
    <name type="scientific">Cladophialophora bantiana (strain ATCC 10958 / CBS 173.52 / CDC B-1940 / NIH 8579)</name>
    <name type="common">Xylohypha bantiana</name>
    <dbReference type="NCBI Taxonomy" id="1442370"/>
    <lineage>
        <taxon>Eukaryota</taxon>
        <taxon>Fungi</taxon>
        <taxon>Dikarya</taxon>
        <taxon>Ascomycota</taxon>
        <taxon>Pezizomycotina</taxon>
        <taxon>Eurotiomycetes</taxon>
        <taxon>Chaetothyriomycetidae</taxon>
        <taxon>Chaetothyriales</taxon>
        <taxon>Herpotrichiellaceae</taxon>
        <taxon>Cladophialophora</taxon>
    </lineage>
</organism>
<feature type="region of interest" description="Disordered" evidence="1">
    <location>
        <begin position="1"/>
        <end position="20"/>
    </location>
</feature>
<name>A0A0D2EM89_CLAB1</name>
<evidence type="ECO:0000256" key="1">
    <source>
        <dbReference type="SAM" id="MobiDB-lite"/>
    </source>
</evidence>
<protein>
    <recommendedName>
        <fullName evidence="2">C2H2-type domain-containing protein</fullName>
    </recommendedName>
</protein>
<dbReference type="RefSeq" id="XP_016617795.1">
    <property type="nucleotide sequence ID" value="XM_016765750.1"/>
</dbReference>
<feature type="region of interest" description="Disordered" evidence="1">
    <location>
        <begin position="127"/>
        <end position="196"/>
    </location>
</feature>
<feature type="domain" description="C2H2-type" evidence="2">
    <location>
        <begin position="208"/>
        <end position="231"/>
    </location>
</feature>
<dbReference type="PROSITE" id="PS00028">
    <property type="entry name" value="ZINC_FINGER_C2H2_1"/>
    <property type="match status" value="1"/>
</dbReference>
<feature type="compositionally biased region" description="Polar residues" evidence="1">
    <location>
        <begin position="158"/>
        <end position="167"/>
    </location>
</feature>
<dbReference type="InterPro" id="IPR013087">
    <property type="entry name" value="Znf_C2H2_type"/>
</dbReference>
<evidence type="ECO:0000259" key="2">
    <source>
        <dbReference type="PROSITE" id="PS00028"/>
    </source>
</evidence>